<dbReference type="GO" id="GO:0005525">
    <property type="term" value="F:GTP binding"/>
    <property type="evidence" value="ECO:0007669"/>
    <property type="project" value="UniProtKB-UniRule"/>
</dbReference>
<keyword evidence="5 6" id="KW-0342">GTP-binding</keyword>
<feature type="binding site" evidence="6">
    <location>
        <position position="130"/>
    </location>
    <ligand>
        <name>GTP</name>
        <dbReference type="ChEBI" id="CHEBI:37565"/>
    </ligand>
</feature>
<feature type="binding site" evidence="6">
    <location>
        <position position="57"/>
    </location>
    <ligand>
        <name>GTP</name>
        <dbReference type="ChEBI" id="CHEBI:37565"/>
    </ligand>
</feature>
<comment type="pathway">
    <text evidence="6">Cofactor biosynthesis; coenzyme A biosynthesis.</text>
</comment>
<name>A0A832ZTY9_CALS0</name>
<dbReference type="Pfam" id="PF04019">
    <property type="entry name" value="DUF359"/>
    <property type="match status" value="1"/>
</dbReference>
<evidence type="ECO:0000256" key="1">
    <source>
        <dbReference type="ARBA" id="ARBA00022679"/>
    </source>
</evidence>
<evidence type="ECO:0000256" key="5">
    <source>
        <dbReference type="ARBA" id="ARBA00023134"/>
    </source>
</evidence>
<comment type="catalytic activity">
    <reaction evidence="6">
        <text>3'-dephospho-CoA + GTP = GDP + CoA + H(+)</text>
        <dbReference type="Rhea" id="RHEA:61156"/>
        <dbReference type="ChEBI" id="CHEBI:15378"/>
        <dbReference type="ChEBI" id="CHEBI:37565"/>
        <dbReference type="ChEBI" id="CHEBI:57287"/>
        <dbReference type="ChEBI" id="CHEBI:57328"/>
        <dbReference type="ChEBI" id="CHEBI:58189"/>
        <dbReference type="EC" id="2.7.1.237"/>
    </reaction>
</comment>
<dbReference type="PANTHER" id="PTHR40732">
    <property type="entry name" value="UPF0218 PROTEIN TK1697"/>
    <property type="match status" value="1"/>
</dbReference>
<evidence type="ECO:0000313" key="7">
    <source>
        <dbReference type="EMBL" id="HIQ28943.1"/>
    </source>
</evidence>
<dbReference type="InterPro" id="IPR007164">
    <property type="entry name" value="GTP-dep_dephospho-CoA_kin"/>
</dbReference>
<feature type="binding site" evidence="6">
    <location>
        <position position="75"/>
    </location>
    <ligand>
        <name>GTP</name>
        <dbReference type="ChEBI" id="CHEBI:37565"/>
    </ligand>
</feature>
<dbReference type="GO" id="GO:0015937">
    <property type="term" value="P:coenzyme A biosynthetic process"/>
    <property type="evidence" value="ECO:0007669"/>
    <property type="project" value="UniProtKB-UniRule"/>
</dbReference>
<comment type="caution">
    <text evidence="7">The sequence shown here is derived from an EMBL/GenBank/DDBJ whole genome shotgun (WGS) entry which is preliminary data.</text>
</comment>
<protein>
    <recommendedName>
        <fullName evidence="6">GTP-dependent dephospho-CoA kinase</fullName>
        <ecNumber evidence="6">2.7.1.237</ecNumber>
    </recommendedName>
    <alternativeName>
        <fullName evidence="6">Dephospho-coenzyme A kinase</fullName>
        <shortName evidence="6">DPCK</shortName>
    </alternativeName>
</protein>
<dbReference type="EMBL" id="DQVM01000001">
    <property type="protein sequence ID" value="HIQ28943.1"/>
    <property type="molecule type" value="Genomic_DNA"/>
</dbReference>
<evidence type="ECO:0000256" key="2">
    <source>
        <dbReference type="ARBA" id="ARBA00022741"/>
    </source>
</evidence>
<sequence length="179" mass="19481">MRRWPYGRRLCFSEDLKEELRKPLGVLYVGDVTSSSRQAVEAILARGAEPVVTVGDVTTSSFIKQDLKPKTAIVDYRFERVDFRERVDFSGYRVVRIRNPAGCISPEAAEAVFSAVRDEGSVVLVVEGEEDLLALPAILACGDGGAVAYGQPKTGCVVVFVDGAARGRVVDILRRAGFT</sequence>
<evidence type="ECO:0000313" key="8">
    <source>
        <dbReference type="Proteomes" id="UP000608579"/>
    </source>
</evidence>
<evidence type="ECO:0000256" key="4">
    <source>
        <dbReference type="ARBA" id="ARBA00022993"/>
    </source>
</evidence>
<comment type="caution">
    <text evidence="6">Lacks conserved residue(s) required for the propagation of feature annotation.</text>
</comment>
<comment type="similarity">
    <text evidence="6">Belongs to the GTP-dependent DPCK family.</text>
</comment>
<organism evidence="7 8">
    <name type="scientific">Caldiarchaeum subterraneum</name>
    <dbReference type="NCBI Taxonomy" id="311458"/>
    <lineage>
        <taxon>Archaea</taxon>
        <taxon>Nitrososphaerota</taxon>
        <taxon>Candidatus Caldarchaeales</taxon>
        <taxon>Candidatus Caldarchaeaceae</taxon>
        <taxon>Candidatus Caldarchaeum</taxon>
    </lineage>
</organism>
<dbReference type="Proteomes" id="UP000608579">
    <property type="component" value="Unassembled WGS sequence"/>
</dbReference>
<comment type="function">
    <text evidence="6">Catalyzes the GTP-dependent phosphorylation of the 3'-hydroxyl group of dephosphocoenzyme A to form coenzyme A (CoA).</text>
</comment>
<keyword evidence="4 6" id="KW-0173">Coenzyme A biosynthesis</keyword>
<gene>
    <name evidence="7" type="ORF">EYH45_00085</name>
</gene>
<dbReference type="HAMAP" id="MF_00590">
    <property type="entry name" value="Dephospho_CoA_kinase_GTP_dep"/>
    <property type="match status" value="1"/>
</dbReference>
<reference evidence="7" key="1">
    <citation type="journal article" date="2020" name="ISME J.">
        <title>Gammaproteobacteria mediating utilization of methyl-, sulfur- and petroleum organic compounds in deep ocean hydrothermal plumes.</title>
        <authorList>
            <person name="Zhou Z."/>
            <person name="Liu Y."/>
            <person name="Pan J."/>
            <person name="Cron B.R."/>
            <person name="Toner B.M."/>
            <person name="Anantharaman K."/>
            <person name="Breier J.A."/>
            <person name="Dick G.J."/>
            <person name="Li M."/>
        </authorList>
    </citation>
    <scope>NUCLEOTIDE SEQUENCE</scope>
    <source>
        <strain evidence="7">SZUA-1515</strain>
    </source>
</reference>
<dbReference type="AlphaFoldDB" id="A0A832ZTY9"/>
<dbReference type="GO" id="GO:0016301">
    <property type="term" value="F:kinase activity"/>
    <property type="evidence" value="ECO:0007669"/>
    <property type="project" value="UniProtKB-UniRule"/>
</dbReference>
<keyword evidence="1 6" id="KW-0808">Transferase</keyword>
<feature type="binding site" evidence="6">
    <location>
        <position position="56"/>
    </location>
    <ligand>
        <name>GTP</name>
        <dbReference type="ChEBI" id="CHEBI:37565"/>
    </ligand>
</feature>
<keyword evidence="2 6" id="KW-0547">Nucleotide-binding</keyword>
<evidence type="ECO:0000256" key="6">
    <source>
        <dbReference type="HAMAP-Rule" id="MF_00590"/>
    </source>
</evidence>
<dbReference type="PIRSF" id="PIRSF006533">
    <property type="entry name" value="UCP006533"/>
    <property type="match status" value="1"/>
</dbReference>
<dbReference type="EC" id="2.7.1.237" evidence="6"/>
<evidence type="ECO:0000256" key="3">
    <source>
        <dbReference type="ARBA" id="ARBA00022777"/>
    </source>
</evidence>
<dbReference type="UniPathway" id="UPA00241"/>
<proteinExistence type="inferred from homology"/>
<accession>A0A832ZTY9</accession>
<dbReference type="PANTHER" id="PTHR40732:SF1">
    <property type="entry name" value="GTP-DEPENDENT DEPHOSPHO-COA KINASE"/>
    <property type="match status" value="1"/>
</dbReference>
<keyword evidence="3 6" id="KW-0418">Kinase</keyword>